<feature type="compositionally biased region" description="Polar residues" evidence="6">
    <location>
        <begin position="19"/>
        <end position="28"/>
    </location>
</feature>
<feature type="compositionally biased region" description="Basic and acidic residues" evidence="6">
    <location>
        <begin position="516"/>
        <end position="525"/>
    </location>
</feature>
<feature type="compositionally biased region" description="Low complexity" evidence="6">
    <location>
        <begin position="1131"/>
        <end position="1163"/>
    </location>
</feature>
<feature type="compositionally biased region" description="Polar residues" evidence="6">
    <location>
        <begin position="911"/>
        <end position="921"/>
    </location>
</feature>
<protein>
    <recommendedName>
        <fullName evidence="4">PAX-interacting protein 1</fullName>
    </recommendedName>
    <alternativeName>
        <fullName evidence="5">PAX transactivation activation domain-interacting protein</fullName>
    </alternativeName>
</protein>
<evidence type="ECO:0000256" key="6">
    <source>
        <dbReference type="SAM" id="MobiDB-lite"/>
    </source>
</evidence>
<dbReference type="Pfam" id="PF16589">
    <property type="entry name" value="BRCT_2"/>
    <property type="match status" value="1"/>
</dbReference>
<feature type="compositionally biased region" description="Acidic residues" evidence="6">
    <location>
        <begin position="52"/>
        <end position="66"/>
    </location>
</feature>
<feature type="compositionally biased region" description="Polar residues" evidence="6">
    <location>
        <begin position="325"/>
        <end position="341"/>
    </location>
</feature>
<feature type="region of interest" description="Disordered" evidence="6">
    <location>
        <begin position="838"/>
        <end position="1163"/>
    </location>
</feature>
<dbReference type="GO" id="GO:0005634">
    <property type="term" value="C:nucleus"/>
    <property type="evidence" value="ECO:0007669"/>
    <property type="project" value="UniProtKB-SubCell"/>
</dbReference>
<feature type="compositionally biased region" description="Polar residues" evidence="6">
    <location>
        <begin position="873"/>
        <end position="901"/>
    </location>
</feature>
<feature type="compositionally biased region" description="Basic and acidic residues" evidence="6">
    <location>
        <begin position="540"/>
        <end position="573"/>
    </location>
</feature>
<feature type="compositionally biased region" description="Basic and acidic residues" evidence="6">
    <location>
        <begin position="639"/>
        <end position="657"/>
    </location>
</feature>
<feature type="region of interest" description="Disordered" evidence="6">
    <location>
        <begin position="1"/>
        <end position="376"/>
    </location>
</feature>
<name>A0A8D9FEM2_9HEMI</name>
<organism evidence="8">
    <name type="scientific">Cacopsylla melanoneura</name>
    <dbReference type="NCBI Taxonomy" id="428564"/>
    <lineage>
        <taxon>Eukaryota</taxon>
        <taxon>Metazoa</taxon>
        <taxon>Ecdysozoa</taxon>
        <taxon>Arthropoda</taxon>
        <taxon>Hexapoda</taxon>
        <taxon>Insecta</taxon>
        <taxon>Pterygota</taxon>
        <taxon>Neoptera</taxon>
        <taxon>Paraneoptera</taxon>
        <taxon>Hemiptera</taxon>
        <taxon>Sternorrhyncha</taxon>
        <taxon>Psylloidea</taxon>
        <taxon>Psyllidae</taxon>
        <taxon>Psyllinae</taxon>
        <taxon>Cacopsylla</taxon>
    </lineage>
</organism>
<evidence type="ECO:0000256" key="1">
    <source>
        <dbReference type="ARBA" id="ARBA00004123"/>
    </source>
</evidence>
<evidence type="ECO:0000256" key="5">
    <source>
        <dbReference type="ARBA" id="ARBA00030146"/>
    </source>
</evidence>
<comment type="subcellular location">
    <subcellularLocation>
        <location evidence="1">Nucleus</location>
    </subcellularLocation>
</comment>
<dbReference type="InterPro" id="IPR051579">
    <property type="entry name" value="DDR_Transcriptional_Reg"/>
</dbReference>
<feature type="compositionally biased region" description="Basic and acidic residues" evidence="6">
    <location>
        <begin position="855"/>
        <end position="872"/>
    </location>
</feature>
<keyword evidence="3" id="KW-0539">Nucleus</keyword>
<feature type="compositionally biased region" description="Polar residues" evidence="6">
    <location>
        <begin position="838"/>
        <end position="850"/>
    </location>
</feature>
<feature type="compositionally biased region" description="Basic and acidic residues" evidence="6">
    <location>
        <begin position="242"/>
        <end position="274"/>
    </location>
</feature>
<dbReference type="PANTHER" id="PTHR23196:SF1">
    <property type="entry name" value="PAX-INTERACTING PROTEIN 1"/>
    <property type="match status" value="1"/>
</dbReference>
<feature type="compositionally biased region" description="Basic and acidic residues" evidence="6">
    <location>
        <begin position="349"/>
        <end position="370"/>
    </location>
</feature>
<dbReference type="GO" id="GO:0006974">
    <property type="term" value="P:DNA damage response"/>
    <property type="evidence" value="ECO:0007669"/>
    <property type="project" value="UniProtKB-KW"/>
</dbReference>
<dbReference type="InterPro" id="IPR001357">
    <property type="entry name" value="BRCT_dom"/>
</dbReference>
<feature type="domain" description="BRCT" evidence="7">
    <location>
        <begin position="1184"/>
        <end position="1246"/>
    </location>
</feature>
<feature type="compositionally biased region" description="Low complexity" evidence="6">
    <location>
        <begin position="302"/>
        <end position="311"/>
    </location>
</feature>
<dbReference type="Gene3D" id="3.40.50.10190">
    <property type="entry name" value="BRCT domain"/>
    <property type="match status" value="2"/>
</dbReference>
<feature type="compositionally biased region" description="Polar residues" evidence="6">
    <location>
        <begin position="1042"/>
        <end position="1059"/>
    </location>
</feature>
<proteinExistence type="predicted"/>
<feature type="compositionally biased region" description="Basic residues" evidence="6">
    <location>
        <begin position="673"/>
        <end position="689"/>
    </location>
</feature>
<evidence type="ECO:0000256" key="2">
    <source>
        <dbReference type="ARBA" id="ARBA00022763"/>
    </source>
</evidence>
<feature type="region of interest" description="Disordered" evidence="6">
    <location>
        <begin position="383"/>
        <end position="402"/>
    </location>
</feature>
<reference evidence="8" key="1">
    <citation type="submission" date="2021-05" db="EMBL/GenBank/DDBJ databases">
        <authorList>
            <person name="Alioto T."/>
            <person name="Alioto T."/>
            <person name="Gomez Garrido J."/>
        </authorList>
    </citation>
    <scope>NUCLEOTIDE SEQUENCE</scope>
</reference>
<feature type="region of interest" description="Disordered" evidence="6">
    <location>
        <begin position="511"/>
        <end position="812"/>
    </location>
</feature>
<feature type="region of interest" description="Disordered" evidence="6">
    <location>
        <begin position="461"/>
        <end position="490"/>
    </location>
</feature>
<dbReference type="PANTHER" id="PTHR23196">
    <property type="entry name" value="PAX TRANSCRIPTION ACTIVATION DOMAIN INTERACTING PROTEIN"/>
    <property type="match status" value="1"/>
</dbReference>
<feature type="compositionally biased region" description="Basic and acidic residues" evidence="6">
    <location>
        <begin position="922"/>
        <end position="948"/>
    </location>
</feature>
<dbReference type="Pfam" id="PF16770">
    <property type="entry name" value="RTT107_BRCT_5"/>
    <property type="match status" value="1"/>
</dbReference>
<feature type="compositionally biased region" description="Low complexity" evidence="6">
    <location>
        <begin position="69"/>
        <end position="83"/>
    </location>
</feature>
<evidence type="ECO:0000256" key="4">
    <source>
        <dbReference type="ARBA" id="ARBA00023858"/>
    </source>
</evidence>
<feature type="compositionally biased region" description="Basic and acidic residues" evidence="6">
    <location>
        <begin position="725"/>
        <end position="754"/>
    </location>
</feature>
<evidence type="ECO:0000259" key="7">
    <source>
        <dbReference type="PROSITE" id="PS50172"/>
    </source>
</evidence>
<feature type="compositionally biased region" description="Polar residues" evidence="6">
    <location>
        <begin position="628"/>
        <end position="637"/>
    </location>
</feature>
<feature type="compositionally biased region" description="Basic and acidic residues" evidence="6">
    <location>
        <begin position="963"/>
        <end position="1008"/>
    </location>
</feature>
<feature type="compositionally biased region" description="Basic and acidic residues" evidence="6">
    <location>
        <begin position="762"/>
        <end position="780"/>
    </location>
</feature>
<keyword evidence="2" id="KW-0227">DNA damage</keyword>
<evidence type="ECO:0000256" key="3">
    <source>
        <dbReference type="ARBA" id="ARBA00023242"/>
    </source>
</evidence>
<dbReference type="EMBL" id="HBUF01654606">
    <property type="protein sequence ID" value="CAG6787541.1"/>
    <property type="molecule type" value="Transcribed_RNA"/>
</dbReference>
<feature type="compositionally biased region" description="Low complexity" evidence="6">
    <location>
        <begin position="130"/>
        <end position="145"/>
    </location>
</feature>
<feature type="compositionally biased region" description="Polar residues" evidence="6">
    <location>
        <begin position="184"/>
        <end position="203"/>
    </location>
</feature>
<evidence type="ECO:0000313" key="8">
    <source>
        <dbReference type="EMBL" id="CAG6787541.1"/>
    </source>
</evidence>
<dbReference type="PROSITE" id="PS50172">
    <property type="entry name" value="BRCT"/>
    <property type="match status" value="1"/>
</dbReference>
<feature type="compositionally biased region" description="Basic and acidic residues" evidence="6">
    <location>
        <begin position="389"/>
        <end position="399"/>
    </location>
</feature>
<feature type="compositionally biased region" description="Basic residues" evidence="6">
    <location>
        <begin position="275"/>
        <end position="298"/>
    </location>
</feature>
<feature type="compositionally biased region" description="Basic and acidic residues" evidence="6">
    <location>
        <begin position="173"/>
        <end position="182"/>
    </location>
</feature>
<sequence>MVAQNSIDDLYRSELDVATSPTQTQEESQFIHEVNTQRDGNTVDPVESQFTMEEDEREEEEGEDEMVGSPSLLPTDSPSLLDQDTADNTGDVEASSKNTTNYDISEMDLDSFISGPETEARKVINKRTIENSLDNNSSSLFSVSETELRPDFVQEEDDGPIKQPAGKCGKTSNTHEKDDRKNASGKTSNAHETNDKNNASGKTNAHDKDATNNTTSTGPKPRKPITRGVNKTSEDSENSPEPSKKTTKNDKDKRNKETESPEHRHKAREKDQKDIHKHNEKHEKKPAKKVLTKKRNAKNRIESSSSGSSTESDFEFQVNEKINHDTIQANQSEETTSQTVGNGKHKVVSKADKSNKKQNSEKGKDSHETTPLEADFFDMATQKITGKGKGKDSHPKPSEEDFFEMATQKVSIGPSETDDSFVAPTQVNKDFFEMATQQVSSKSAPTPKEKTNEDFFDMATQKIIGDPTSDSENEESTGAPTRKKTPNVDFFEAATQQVSVNRVSEDLFEAATQPVRVEKSHHEDQGSDEDLFNAPTQRIGDTKQDDTKSSETNDKRVDKQESKKVKESLRNDSESSNFSFDSEVGKKKTNVRNNRKRNMKEKELDIPEEIDDECGKSKRNQRKVDKMTINTRTNVINKNKPESSKETSRKRNVKETPSEESSDECEITFQPQKKTKTPPKRETRTRKKNPKYEDDEDMAASCGKKKTKASKNLNSKSTENDTEEEKSQPNKNIEHIKTDTKKVSENINENESKPQRNKRGRKPVEKKVNDSETETPHVDEQMDEENVQIKTTPSRRRRHPLATTHGIESSPQVCLDRIGTPFTYIRKRNVTRDLTETIAETKTPLETSNPEDIASNDKSKTSKSKPKDKPLEQKTNLQSNKRHQVSSNSNVQDETFTIEESSSMKDKNSKTKTSSGNTPAEENTKKSVDTSRRRGCRTKDKPETNSKTEEEEDDISENLNHGETTRGGKKMKIEEKKGESEELPDTKSRSRRMKKEDDIPSENIPEKKNAKRGRKKEEAQQSTECSNKKKVKNSEDTEECNESQGTSRSRTGKLSSKRQPTPPVTLKRKELPVEESPMKPPCAPSTPKKARVVKDEPGSSVKATPRGGLSDASVRSSPRSRGRKPPDGANSTRGRTRSTSSSSDSVASDSTSSSSRRSTVSVKKTSEIRVTFTMVDKPAKYTTLLASLNGSITDDPIISDILVTPKVARSLKFLQFLAMGKPIVTIKWLVDSERCQKFLPHEKYILKDTEAEKMYGFKLEQSIACARRSKLLDNYSVFVTNSVKPTPADMKGIIECSGGTFIPKAPSHWAPYSIIVADPADSAQLGKLLGAPGSKPSVVNKEFILSGILQQKLDFVKYGF</sequence>
<dbReference type="CDD" id="cd17744">
    <property type="entry name" value="BRCT_MDC1_rpt1"/>
    <property type="match status" value="1"/>
</dbReference>
<dbReference type="InterPro" id="IPR036420">
    <property type="entry name" value="BRCT_dom_sf"/>
</dbReference>
<feature type="compositionally biased region" description="Basic residues" evidence="6">
    <location>
        <begin position="587"/>
        <end position="599"/>
    </location>
</feature>
<dbReference type="SUPFAM" id="SSF52113">
    <property type="entry name" value="BRCT domain"/>
    <property type="match status" value="1"/>
</dbReference>
<accession>A0A8D9FEM2</accession>